<reference evidence="2 3" key="1">
    <citation type="submission" date="2024-02" db="EMBL/GenBank/DDBJ databases">
        <title>De novo assembly and annotation of 12 fungi associated with fruit tree decline syndrome in Ontario, Canada.</title>
        <authorList>
            <person name="Sulman M."/>
            <person name="Ellouze W."/>
            <person name="Ilyukhin E."/>
        </authorList>
    </citation>
    <scope>NUCLEOTIDE SEQUENCE [LARGE SCALE GENOMIC DNA]</scope>
    <source>
        <strain evidence="2 3">M169</strain>
    </source>
</reference>
<sequence>MSTACPYVTDFRVTIEAHTPPPPFGHREYKSNNDIRPDEFNEDQRKTMTKTKLVLSDPPMETARPQGPRETAELIITQPIATGHDRGSQVAFVRITPPKAAGQPPYAATAKIFDPMYYPFERDESPGHPENVSYNADREYSREASALSYAKKIGLAGGFVPKYYGSWTFSLRVPGSQATRPVRLVLYEQIRGTSLYNLHRRYRKGNEEHFDAFHLPGKYRLEVYALLLDGQVRLLHKGLNQNDFAPRNVIVSPAPAANDPKPEVKRVTLIDYANSIVYPLSRRKQHSHQKLPLPMNPMQFFRGGAGMQFDGWVPDVFPGYEKWLQEKFGPKDKAAKYAPVPEATAEG</sequence>
<comment type="caution">
    <text evidence="2">The sequence shown here is derived from an EMBL/GenBank/DDBJ whole genome shotgun (WGS) entry which is preliminary data.</text>
</comment>
<feature type="region of interest" description="Disordered" evidence="1">
    <location>
        <begin position="17"/>
        <end position="39"/>
    </location>
</feature>
<evidence type="ECO:0000313" key="3">
    <source>
        <dbReference type="Proteomes" id="UP001430848"/>
    </source>
</evidence>
<accession>A0ABR1P347</accession>
<organism evidence="2 3">
    <name type="scientific">Diaporthe eres</name>
    <name type="common">Phomopsis oblonga</name>
    <dbReference type="NCBI Taxonomy" id="83184"/>
    <lineage>
        <taxon>Eukaryota</taxon>
        <taxon>Fungi</taxon>
        <taxon>Dikarya</taxon>
        <taxon>Ascomycota</taxon>
        <taxon>Pezizomycotina</taxon>
        <taxon>Sordariomycetes</taxon>
        <taxon>Sordariomycetidae</taxon>
        <taxon>Diaporthales</taxon>
        <taxon>Diaporthaceae</taxon>
        <taxon>Diaporthe</taxon>
        <taxon>Diaporthe eres species complex</taxon>
    </lineage>
</organism>
<evidence type="ECO:0000313" key="2">
    <source>
        <dbReference type="EMBL" id="KAK7725297.1"/>
    </source>
</evidence>
<evidence type="ECO:0000256" key="1">
    <source>
        <dbReference type="SAM" id="MobiDB-lite"/>
    </source>
</evidence>
<protein>
    <recommendedName>
        <fullName evidence="4">Protein kinase domain-containing protein</fullName>
    </recommendedName>
</protein>
<keyword evidence="3" id="KW-1185">Reference proteome</keyword>
<dbReference type="Proteomes" id="UP001430848">
    <property type="component" value="Unassembled WGS sequence"/>
</dbReference>
<dbReference type="EMBL" id="JAKNSF020000050">
    <property type="protein sequence ID" value="KAK7725297.1"/>
    <property type="molecule type" value="Genomic_DNA"/>
</dbReference>
<evidence type="ECO:0008006" key="4">
    <source>
        <dbReference type="Google" id="ProtNLM"/>
    </source>
</evidence>
<feature type="compositionally biased region" description="Basic and acidic residues" evidence="1">
    <location>
        <begin position="25"/>
        <end position="39"/>
    </location>
</feature>
<gene>
    <name evidence="2" type="ORF">SLS63_008158</name>
</gene>
<name>A0ABR1P347_DIAER</name>
<proteinExistence type="predicted"/>